<proteinExistence type="predicted"/>
<organism evidence="2 3">
    <name type="scientific">Echinicola arenosa</name>
    <dbReference type="NCBI Taxonomy" id="2774144"/>
    <lineage>
        <taxon>Bacteria</taxon>
        <taxon>Pseudomonadati</taxon>
        <taxon>Bacteroidota</taxon>
        <taxon>Cytophagia</taxon>
        <taxon>Cytophagales</taxon>
        <taxon>Cyclobacteriaceae</taxon>
        <taxon>Echinicola</taxon>
    </lineage>
</organism>
<keyword evidence="1" id="KW-0732">Signal</keyword>
<comment type="caution">
    <text evidence="2">The sequence shown here is derived from an EMBL/GenBank/DDBJ whole genome shotgun (WGS) entry which is preliminary data.</text>
</comment>
<evidence type="ECO:0000313" key="2">
    <source>
        <dbReference type="EMBL" id="MBD8491317.1"/>
    </source>
</evidence>
<protein>
    <submittedName>
        <fullName evidence="2">Uncharacterized protein</fullName>
    </submittedName>
</protein>
<gene>
    <name evidence="2" type="ORF">IFO69_21370</name>
</gene>
<feature type="chain" id="PRO_5047092033" evidence="1">
    <location>
        <begin position="23"/>
        <end position="243"/>
    </location>
</feature>
<sequence length="243" mass="28670">MKHFYKYTLLMCCQFSALYCFGQLDGTNYPQLEEVYNKIIPYPQEVSSGGQYASGKSFHIEGTPYISSQDFVYGEITINGQRFEHIILNYDVESDQLVTYHPNTYQRIILDAKKVQSFTMENNRSFASLDANPGYIWHRNGYYEVLWDDEICFLAKHYKISKIKKDFGADNKQFEFEHHQHYFIRKGDQIHRINTKKDVAEVLGMPKKEIKRIIREKGLQYKKNTPECLVAIADFYTNKFNKN</sequence>
<accession>A0ABR9ARB5</accession>
<evidence type="ECO:0000313" key="3">
    <source>
        <dbReference type="Proteomes" id="UP000647133"/>
    </source>
</evidence>
<evidence type="ECO:0000256" key="1">
    <source>
        <dbReference type="SAM" id="SignalP"/>
    </source>
</evidence>
<name>A0ABR9ARB5_9BACT</name>
<keyword evidence="3" id="KW-1185">Reference proteome</keyword>
<reference evidence="2 3" key="1">
    <citation type="submission" date="2020-09" db="EMBL/GenBank/DDBJ databases">
        <title>Echinicola sp. CAU 1574 isolated from sand of Sido Beach.</title>
        <authorList>
            <person name="Kim W."/>
        </authorList>
    </citation>
    <scope>NUCLEOTIDE SEQUENCE [LARGE SCALE GENOMIC DNA]</scope>
    <source>
        <strain evidence="2 3">CAU 1574</strain>
    </source>
</reference>
<dbReference type="EMBL" id="JACYTQ010000012">
    <property type="protein sequence ID" value="MBD8491317.1"/>
    <property type="molecule type" value="Genomic_DNA"/>
</dbReference>
<feature type="signal peptide" evidence="1">
    <location>
        <begin position="1"/>
        <end position="22"/>
    </location>
</feature>
<dbReference type="Proteomes" id="UP000647133">
    <property type="component" value="Unassembled WGS sequence"/>
</dbReference>
<dbReference type="RefSeq" id="WP_192012191.1">
    <property type="nucleotide sequence ID" value="NZ_JACYTQ010000012.1"/>
</dbReference>